<proteinExistence type="predicted"/>
<protein>
    <recommendedName>
        <fullName evidence="4">DUF4359 domain-containing protein</fullName>
    </recommendedName>
</protein>
<feature type="signal peptide" evidence="1">
    <location>
        <begin position="1"/>
        <end position="20"/>
    </location>
</feature>
<dbReference type="EMBL" id="JABANE010000067">
    <property type="protein sequence ID" value="NME70571.1"/>
    <property type="molecule type" value="Genomic_DNA"/>
</dbReference>
<keyword evidence="3" id="KW-1185">Reference proteome</keyword>
<keyword evidence="1" id="KW-0732">Signal</keyword>
<evidence type="ECO:0000313" key="2">
    <source>
        <dbReference type="EMBL" id="NME70571.1"/>
    </source>
</evidence>
<reference evidence="2 3" key="1">
    <citation type="submission" date="2020-04" db="EMBL/GenBank/DDBJ databases">
        <title>Flammeovirga sp. SR4, a novel species isolated from seawater.</title>
        <authorList>
            <person name="Wang X."/>
        </authorList>
    </citation>
    <scope>NUCLEOTIDE SEQUENCE [LARGE SCALE GENOMIC DNA]</scope>
    <source>
        <strain evidence="2 3">ATCC 23126</strain>
    </source>
</reference>
<gene>
    <name evidence="2" type="ORF">HHU12_21525</name>
</gene>
<accession>A0A7X9XBB9</accession>
<comment type="caution">
    <text evidence="2">The sequence shown here is derived from an EMBL/GenBank/DDBJ whole genome shotgun (WGS) entry which is preliminary data.</text>
</comment>
<dbReference type="AlphaFoldDB" id="A0A7X9XBB9"/>
<dbReference type="RefSeq" id="WP_169658804.1">
    <property type="nucleotide sequence ID" value="NZ_JABANE010000067.1"/>
</dbReference>
<evidence type="ECO:0008006" key="4">
    <source>
        <dbReference type="Google" id="ProtNLM"/>
    </source>
</evidence>
<dbReference type="Proteomes" id="UP000576082">
    <property type="component" value="Unassembled WGS sequence"/>
</dbReference>
<evidence type="ECO:0000313" key="3">
    <source>
        <dbReference type="Proteomes" id="UP000576082"/>
    </source>
</evidence>
<name>A0A7X9XBB9_9BACT</name>
<sequence>MKHLLLIVVGIFVLSSSSLAQNRNPSNNTYNGTPSLRFKPLFIQYQQAVIQYNKSSNKENEDLNRLSKKLIDTFAFEVSKKYGKKIGYLYFIGDNVVSFYGFFEKNNERKVPMENPTSLPQISYYLNFPEVSLPK</sequence>
<organism evidence="2 3">
    <name type="scientific">Flammeovirga aprica JL-4</name>
    <dbReference type="NCBI Taxonomy" id="694437"/>
    <lineage>
        <taxon>Bacteria</taxon>
        <taxon>Pseudomonadati</taxon>
        <taxon>Bacteroidota</taxon>
        <taxon>Cytophagia</taxon>
        <taxon>Cytophagales</taxon>
        <taxon>Flammeovirgaceae</taxon>
        <taxon>Flammeovirga</taxon>
    </lineage>
</organism>
<evidence type="ECO:0000256" key="1">
    <source>
        <dbReference type="SAM" id="SignalP"/>
    </source>
</evidence>
<feature type="chain" id="PRO_5031206842" description="DUF4359 domain-containing protein" evidence="1">
    <location>
        <begin position="21"/>
        <end position="135"/>
    </location>
</feature>